<evidence type="ECO:0000313" key="1">
    <source>
        <dbReference type="EMBL" id="GBP78947.1"/>
    </source>
</evidence>
<dbReference type="PANTHER" id="PTHR46114:SF1">
    <property type="entry name" value="ZAD DOMAIN-CONTAINING PROTEIN"/>
    <property type="match status" value="1"/>
</dbReference>
<keyword evidence="2" id="KW-1185">Reference proteome</keyword>
<gene>
    <name evidence="1" type="ORF">EVAR_57898_1</name>
</gene>
<proteinExistence type="predicted"/>
<dbReference type="PANTHER" id="PTHR46114">
    <property type="entry name" value="APPLE DOMAIN-CONTAINING PROTEIN"/>
    <property type="match status" value="1"/>
</dbReference>
<organism evidence="1 2">
    <name type="scientific">Eumeta variegata</name>
    <name type="common">Bagworm moth</name>
    <name type="synonym">Eumeta japonica</name>
    <dbReference type="NCBI Taxonomy" id="151549"/>
    <lineage>
        <taxon>Eukaryota</taxon>
        <taxon>Metazoa</taxon>
        <taxon>Ecdysozoa</taxon>
        <taxon>Arthropoda</taxon>
        <taxon>Hexapoda</taxon>
        <taxon>Insecta</taxon>
        <taxon>Pterygota</taxon>
        <taxon>Neoptera</taxon>
        <taxon>Endopterygota</taxon>
        <taxon>Lepidoptera</taxon>
        <taxon>Glossata</taxon>
        <taxon>Ditrysia</taxon>
        <taxon>Tineoidea</taxon>
        <taxon>Psychidae</taxon>
        <taxon>Oiketicinae</taxon>
        <taxon>Eumeta</taxon>
    </lineage>
</organism>
<dbReference type="Proteomes" id="UP000299102">
    <property type="component" value="Unassembled WGS sequence"/>
</dbReference>
<accession>A0A4C1YX23</accession>
<dbReference type="AlphaFoldDB" id="A0A4C1YX23"/>
<sequence length="364" mass="42697">MAPAVRVTGFYRFRSVTIAVRVSNLLFKQRYRARPSFVIARREHAVHTSLTFARVGILIRCGRKSRTCVDTEKSAGRAVMVPAHWHHAKLTPGCYGNHLCRLKKERDQDLTLWYTHVETEVPISSQNIDSDAFSECEIRETEPHLISQSELNDLVRDLQLSKSKSELLASRLQQWNLLAPDTRVTVYRNRSKQFAEYFESNDEYQYCRDVRGLFKSMDQSYDPEEWRLFIDCSKVSLKAVLLHNGNKKPSIPIGNNKTEDYVEIVSNLLTNYHKTGVNMSLKIHFLHSYLDFFPENLGSVSDEYGERFHQDLKTFEERYQGDRKRNRGRPLRMWVDEIKVAAGVTWPRKARNREQWMELRETFQ</sequence>
<name>A0A4C1YX23_EUMVA</name>
<reference evidence="1 2" key="1">
    <citation type="journal article" date="2019" name="Commun. Biol.">
        <title>The bagworm genome reveals a unique fibroin gene that provides high tensile strength.</title>
        <authorList>
            <person name="Kono N."/>
            <person name="Nakamura H."/>
            <person name="Ohtoshi R."/>
            <person name="Tomita M."/>
            <person name="Numata K."/>
            <person name="Arakawa K."/>
        </authorList>
    </citation>
    <scope>NUCLEOTIDE SEQUENCE [LARGE SCALE GENOMIC DNA]</scope>
</reference>
<dbReference type="EMBL" id="BGZK01001393">
    <property type="protein sequence ID" value="GBP78947.1"/>
    <property type="molecule type" value="Genomic_DNA"/>
</dbReference>
<protein>
    <submittedName>
        <fullName evidence="1">Uncharacterized protein</fullName>
    </submittedName>
</protein>
<evidence type="ECO:0000313" key="2">
    <source>
        <dbReference type="Proteomes" id="UP000299102"/>
    </source>
</evidence>
<comment type="caution">
    <text evidence="1">The sequence shown here is derived from an EMBL/GenBank/DDBJ whole genome shotgun (WGS) entry which is preliminary data.</text>
</comment>
<dbReference type="OrthoDB" id="8063408at2759"/>